<evidence type="ECO:0000313" key="1">
    <source>
        <dbReference type="EMBL" id="KAK4308546.1"/>
    </source>
</evidence>
<accession>A0AAE1PIZ3</accession>
<evidence type="ECO:0000313" key="2">
    <source>
        <dbReference type="Proteomes" id="UP001292094"/>
    </source>
</evidence>
<dbReference type="EMBL" id="JAWZYT010001874">
    <property type="protein sequence ID" value="KAK4308546.1"/>
    <property type="molecule type" value="Genomic_DNA"/>
</dbReference>
<name>A0AAE1PIZ3_9EUCA</name>
<gene>
    <name evidence="1" type="ORF">Pmani_019751</name>
</gene>
<comment type="caution">
    <text evidence="1">The sequence shown here is derived from an EMBL/GenBank/DDBJ whole genome shotgun (WGS) entry which is preliminary data.</text>
</comment>
<sequence length="127" mass="14111">MVHGTEQHTIRKKKRGRDRVMETVVRKRSTLPYNTSTTTTFLCTSHTPIQTSIIPQTPTPVSPLHLPFHHTCLSTTPASPPHLPLHHTCLSTTPASPPHLPFHHTCLSITPASPPHLLLHHTKEATN</sequence>
<organism evidence="1 2">
    <name type="scientific">Petrolisthes manimaculis</name>
    <dbReference type="NCBI Taxonomy" id="1843537"/>
    <lineage>
        <taxon>Eukaryota</taxon>
        <taxon>Metazoa</taxon>
        <taxon>Ecdysozoa</taxon>
        <taxon>Arthropoda</taxon>
        <taxon>Crustacea</taxon>
        <taxon>Multicrustacea</taxon>
        <taxon>Malacostraca</taxon>
        <taxon>Eumalacostraca</taxon>
        <taxon>Eucarida</taxon>
        <taxon>Decapoda</taxon>
        <taxon>Pleocyemata</taxon>
        <taxon>Anomura</taxon>
        <taxon>Galatheoidea</taxon>
        <taxon>Porcellanidae</taxon>
        <taxon>Petrolisthes</taxon>
    </lineage>
</organism>
<proteinExistence type="predicted"/>
<dbReference type="Proteomes" id="UP001292094">
    <property type="component" value="Unassembled WGS sequence"/>
</dbReference>
<reference evidence="1" key="1">
    <citation type="submission" date="2023-11" db="EMBL/GenBank/DDBJ databases">
        <title>Genome assemblies of two species of porcelain crab, Petrolisthes cinctipes and Petrolisthes manimaculis (Anomura: Porcellanidae).</title>
        <authorList>
            <person name="Angst P."/>
        </authorList>
    </citation>
    <scope>NUCLEOTIDE SEQUENCE</scope>
    <source>
        <strain evidence="1">PB745_02</strain>
        <tissue evidence="1">Gill</tissue>
    </source>
</reference>
<keyword evidence="2" id="KW-1185">Reference proteome</keyword>
<protein>
    <submittedName>
        <fullName evidence="1">Uncharacterized protein</fullName>
    </submittedName>
</protein>
<dbReference type="AlphaFoldDB" id="A0AAE1PIZ3"/>